<evidence type="ECO:0000313" key="2">
    <source>
        <dbReference type="Proteomes" id="UP000277204"/>
    </source>
</evidence>
<name>A0A3P7ZUH6_9TREM</name>
<organism evidence="1 2">
    <name type="scientific">Schistosoma margrebowiei</name>
    <dbReference type="NCBI Taxonomy" id="48269"/>
    <lineage>
        <taxon>Eukaryota</taxon>
        <taxon>Metazoa</taxon>
        <taxon>Spiralia</taxon>
        <taxon>Lophotrochozoa</taxon>
        <taxon>Platyhelminthes</taxon>
        <taxon>Trematoda</taxon>
        <taxon>Digenea</taxon>
        <taxon>Strigeidida</taxon>
        <taxon>Schistosomatoidea</taxon>
        <taxon>Schistosomatidae</taxon>
        <taxon>Schistosoma</taxon>
    </lineage>
</organism>
<accession>A0A3P7ZUH6</accession>
<keyword evidence="2" id="KW-1185">Reference proteome</keyword>
<sequence length="40" mass="4935">MGNQIFIVYYFRGDIIMNCICLYEVWESYITVSWINLEFF</sequence>
<evidence type="ECO:0000313" key="1">
    <source>
        <dbReference type="EMBL" id="VDO53185.1"/>
    </source>
</evidence>
<dbReference type="Proteomes" id="UP000277204">
    <property type="component" value="Unassembled WGS sequence"/>
</dbReference>
<proteinExistence type="predicted"/>
<dbReference type="EMBL" id="UZAI01000453">
    <property type="protein sequence ID" value="VDO53185.1"/>
    <property type="molecule type" value="Genomic_DNA"/>
</dbReference>
<dbReference type="AlphaFoldDB" id="A0A3P7ZUH6"/>
<gene>
    <name evidence="1" type="ORF">SMRZ_LOCUS1880</name>
</gene>
<protein>
    <submittedName>
        <fullName evidence="1">Uncharacterized protein</fullName>
    </submittedName>
</protein>
<reference evidence="1 2" key="1">
    <citation type="submission" date="2018-11" db="EMBL/GenBank/DDBJ databases">
        <authorList>
            <consortium name="Pathogen Informatics"/>
        </authorList>
    </citation>
    <scope>NUCLEOTIDE SEQUENCE [LARGE SCALE GENOMIC DNA]</scope>
    <source>
        <strain evidence="1 2">Zambia</strain>
    </source>
</reference>